<feature type="compositionally biased region" description="Basic and acidic residues" evidence="1">
    <location>
        <begin position="10"/>
        <end position="19"/>
    </location>
</feature>
<dbReference type="AlphaFoldDB" id="A0A8R1DWC5"/>
<dbReference type="Proteomes" id="UP000005237">
    <property type="component" value="Unassembled WGS sequence"/>
</dbReference>
<evidence type="ECO:0000256" key="1">
    <source>
        <dbReference type="SAM" id="MobiDB-lite"/>
    </source>
</evidence>
<protein>
    <submittedName>
        <fullName evidence="2">Uncharacterized protein</fullName>
    </submittedName>
</protein>
<keyword evidence="3" id="KW-1185">Reference proteome</keyword>
<feature type="region of interest" description="Disordered" evidence="1">
    <location>
        <begin position="1"/>
        <end position="35"/>
    </location>
</feature>
<reference evidence="2" key="2">
    <citation type="submission" date="2022-06" db="UniProtKB">
        <authorList>
            <consortium name="EnsemblMetazoa"/>
        </authorList>
    </citation>
    <scope>IDENTIFICATION</scope>
    <source>
        <strain evidence="2">DF5081</strain>
    </source>
</reference>
<name>A0A8R1DWC5_CAEJA</name>
<evidence type="ECO:0000313" key="2">
    <source>
        <dbReference type="EnsemblMetazoa" id="CJA14498.1"/>
    </source>
</evidence>
<evidence type="ECO:0000313" key="3">
    <source>
        <dbReference type="Proteomes" id="UP000005237"/>
    </source>
</evidence>
<accession>A0A8R1DWC5</accession>
<sequence>MSTKTVKVVITDKGHEKRTTPAAPTPPAQVTAPQPAGGFIIKDEVEMLRAGFKNKHGDAVKSQGKTMDIEL</sequence>
<proteinExistence type="predicted"/>
<dbReference type="EnsemblMetazoa" id="CJA14498.1">
    <property type="protein sequence ID" value="CJA14498.1"/>
    <property type="gene ID" value="WBGene00133702"/>
</dbReference>
<organism evidence="2 3">
    <name type="scientific">Caenorhabditis japonica</name>
    <dbReference type="NCBI Taxonomy" id="281687"/>
    <lineage>
        <taxon>Eukaryota</taxon>
        <taxon>Metazoa</taxon>
        <taxon>Ecdysozoa</taxon>
        <taxon>Nematoda</taxon>
        <taxon>Chromadorea</taxon>
        <taxon>Rhabditida</taxon>
        <taxon>Rhabditina</taxon>
        <taxon>Rhabditomorpha</taxon>
        <taxon>Rhabditoidea</taxon>
        <taxon>Rhabditidae</taxon>
        <taxon>Peloderinae</taxon>
        <taxon>Caenorhabditis</taxon>
    </lineage>
</organism>
<reference evidence="3" key="1">
    <citation type="submission" date="2010-08" db="EMBL/GenBank/DDBJ databases">
        <authorList>
            <consortium name="Caenorhabditis japonica Sequencing Consortium"/>
            <person name="Wilson R.K."/>
        </authorList>
    </citation>
    <scope>NUCLEOTIDE SEQUENCE [LARGE SCALE GENOMIC DNA]</scope>
    <source>
        <strain evidence="3">DF5081</strain>
    </source>
</reference>